<gene>
    <name evidence="1" type="ORF">A0H81_00736</name>
</gene>
<protein>
    <submittedName>
        <fullName evidence="1">Uncharacterized protein</fullName>
    </submittedName>
</protein>
<dbReference type="AlphaFoldDB" id="A0A1C7MQY6"/>
<sequence>MQWEYKVRAELYKASGIKIQVPRYHHRGVQLVGPGAGLADISLHLKYIEEVVRTFITDATAKLIYGLFSGWTDKPVPRLLIYKHLRDTVKATSLENLL</sequence>
<accession>A0A1C7MQY6</accession>
<keyword evidence="2" id="KW-1185">Reference proteome</keyword>
<name>A0A1C7MQY6_GRIFR</name>
<organism evidence="1 2">
    <name type="scientific">Grifola frondosa</name>
    <name type="common">Maitake</name>
    <name type="synonym">Polyporus frondosus</name>
    <dbReference type="NCBI Taxonomy" id="5627"/>
    <lineage>
        <taxon>Eukaryota</taxon>
        <taxon>Fungi</taxon>
        <taxon>Dikarya</taxon>
        <taxon>Basidiomycota</taxon>
        <taxon>Agaricomycotina</taxon>
        <taxon>Agaricomycetes</taxon>
        <taxon>Polyporales</taxon>
        <taxon>Grifolaceae</taxon>
        <taxon>Grifola</taxon>
    </lineage>
</organism>
<dbReference type="EMBL" id="LUGG01000001">
    <property type="protein sequence ID" value="OBZ79137.1"/>
    <property type="molecule type" value="Genomic_DNA"/>
</dbReference>
<reference evidence="1 2" key="1">
    <citation type="submission" date="2016-03" db="EMBL/GenBank/DDBJ databases">
        <title>Whole genome sequencing of Grifola frondosa 9006-11.</title>
        <authorList>
            <person name="Min B."/>
            <person name="Park H."/>
            <person name="Kim J.-G."/>
            <person name="Cho H."/>
            <person name="Oh Y.-L."/>
            <person name="Kong W.-S."/>
            <person name="Choi I.-G."/>
        </authorList>
    </citation>
    <scope>NUCLEOTIDE SEQUENCE [LARGE SCALE GENOMIC DNA]</scope>
    <source>
        <strain evidence="1 2">9006-11</strain>
    </source>
</reference>
<dbReference type="Proteomes" id="UP000092993">
    <property type="component" value="Unassembled WGS sequence"/>
</dbReference>
<evidence type="ECO:0000313" key="1">
    <source>
        <dbReference type="EMBL" id="OBZ79137.1"/>
    </source>
</evidence>
<comment type="caution">
    <text evidence="1">The sequence shown here is derived from an EMBL/GenBank/DDBJ whole genome shotgun (WGS) entry which is preliminary data.</text>
</comment>
<evidence type="ECO:0000313" key="2">
    <source>
        <dbReference type="Proteomes" id="UP000092993"/>
    </source>
</evidence>
<proteinExistence type="predicted"/>